<dbReference type="InterPro" id="IPR007111">
    <property type="entry name" value="NACHT_NTPase"/>
</dbReference>
<feature type="domain" description="NACHT" evidence="3">
    <location>
        <begin position="161"/>
        <end position="312"/>
    </location>
</feature>
<evidence type="ECO:0000313" key="5">
    <source>
        <dbReference type="Proteomes" id="UP000252085"/>
    </source>
</evidence>
<accession>A0A367R4U3</accession>
<protein>
    <recommendedName>
        <fullName evidence="3">NACHT domain-containing protein</fullName>
    </recommendedName>
</protein>
<evidence type="ECO:0000256" key="2">
    <source>
        <dbReference type="SAM" id="Phobius"/>
    </source>
</evidence>
<feature type="transmembrane region" description="Helical" evidence="2">
    <location>
        <begin position="590"/>
        <end position="620"/>
    </location>
</feature>
<feature type="compositionally biased region" description="Low complexity" evidence="1">
    <location>
        <begin position="1"/>
        <end position="27"/>
    </location>
</feature>
<dbReference type="InterPro" id="IPR027417">
    <property type="entry name" value="P-loop_NTPase"/>
</dbReference>
<dbReference type="SUPFAM" id="SSF52540">
    <property type="entry name" value="P-loop containing nucleoside triphosphate hydrolases"/>
    <property type="match status" value="1"/>
</dbReference>
<feature type="transmembrane region" description="Helical" evidence="2">
    <location>
        <begin position="512"/>
        <end position="530"/>
    </location>
</feature>
<feature type="region of interest" description="Disordered" evidence="1">
    <location>
        <begin position="1"/>
        <end position="32"/>
    </location>
</feature>
<keyword evidence="2" id="KW-0812">Transmembrane</keyword>
<feature type="transmembrane region" description="Helical" evidence="2">
    <location>
        <begin position="429"/>
        <end position="455"/>
    </location>
</feature>
<evidence type="ECO:0000259" key="3">
    <source>
        <dbReference type="Pfam" id="PF05729"/>
    </source>
</evidence>
<gene>
    <name evidence="4" type="ORF">A6769_33100</name>
</gene>
<dbReference type="AlphaFoldDB" id="A0A367R4U3"/>
<proteinExistence type="predicted"/>
<organism evidence="4 5">
    <name type="scientific">Nostoc punctiforme NIES-2108</name>
    <dbReference type="NCBI Taxonomy" id="1356359"/>
    <lineage>
        <taxon>Bacteria</taxon>
        <taxon>Bacillati</taxon>
        <taxon>Cyanobacteriota</taxon>
        <taxon>Cyanophyceae</taxon>
        <taxon>Nostocales</taxon>
        <taxon>Nostocaceae</taxon>
        <taxon>Nostoc</taxon>
    </lineage>
</organism>
<evidence type="ECO:0000256" key="1">
    <source>
        <dbReference type="SAM" id="MobiDB-lite"/>
    </source>
</evidence>
<sequence>MSQQPPDNSDPQQPDASSRQQADSSAPENVVQGHQNRVVQGNENQSVLGDNNTVVQGSNNLMFVIKELILGQQTTAPIGNPARPKNERILLAAVKEEVTSRLRQSLHNAVLINLGKESQPQQVKRPWDAEIKIAQRTFESFAETTNILEVFDNSAFAGKLLILGAPGSGKTTTMLELAQVLVARAEDDSSYPIPVLFNLSSWKNTQQSMNEWLVFELKSKYGVWVNLGKEWMKNHQILPLLDGLDELESRQQKTCVQAINQLLQSEYRPQYLVVCCRQEEYSNYKTKLQLSGAICLWNLDDKHVQNYLLQINRDDLWSVLQDDKTLLDLCKIPFWLNILVLSEQELSFNNWKLVSTEDRLQCLLNAYIRQMLNRNFESRAYNKHHLPSKRQIRYWLIFLALQLRKESKTEFAIEEIQPTWLLTNKSRKLGALIAGLVTGLLAGLNWWLICSLGFLQTLEMILGISSIFWLSLAMIIFWTSLGILIYLLVGLEEEIQPIEILQWSWIKLIKKLISVAKLALFFLLLLLPFFVFNPNFLLISLPILGTWLYIWLTEGLSAALIEALDGKEIENKIIPNQGIWKSAINYGTSWLSYGVVSALIGGLIGALISAPISGLIAGFFCGLNTGHRAGLNCGGKACIQHLALRILLKSKGYIPWNYARFLDYSTERLFLQRVGGRYRFIHKLLQDHFAEMEFKRN</sequence>
<reference evidence="5" key="1">
    <citation type="submission" date="2016-04" db="EMBL/GenBank/DDBJ databases">
        <authorList>
            <person name="Tabuchi Yagui T.R."/>
        </authorList>
    </citation>
    <scope>NUCLEOTIDE SEQUENCE [LARGE SCALE GENOMIC DNA]</scope>
</reference>
<keyword evidence="2" id="KW-0472">Membrane</keyword>
<evidence type="ECO:0000313" key="4">
    <source>
        <dbReference type="EMBL" id="RCJ30633.1"/>
    </source>
</evidence>
<dbReference type="Proteomes" id="UP000252085">
    <property type="component" value="Unassembled WGS sequence"/>
</dbReference>
<dbReference type="Gene3D" id="3.40.50.300">
    <property type="entry name" value="P-loop containing nucleotide triphosphate hydrolases"/>
    <property type="match status" value="1"/>
</dbReference>
<feature type="transmembrane region" description="Helical" evidence="2">
    <location>
        <begin position="467"/>
        <end position="491"/>
    </location>
</feature>
<name>A0A367R4U3_NOSPU</name>
<feature type="transmembrane region" description="Helical" evidence="2">
    <location>
        <begin position="536"/>
        <end position="552"/>
    </location>
</feature>
<dbReference type="Pfam" id="PF05729">
    <property type="entry name" value="NACHT"/>
    <property type="match status" value="1"/>
</dbReference>
<keyword evidence="2" id="KW-1133">Transmembrane helix</keyword>
<dbReference type="EMBL" id="LXQE01000185">
    <property type="protein sequence ID" value="RCJ30633.1"/>
    <property type="molecule type" value="Genomic_DNA"/>
</dbReference>
<comment type="caution">
    <text evidence="4">The sequence shown here is derived from an EMBL/GenBank/DDBJ whole genome shotgun (WGS) entry which is preliminary data.</text>
</comment>